<keyword evidence="5 9" id="KW-1133">Transmembrane helix</keyword>
<dbReference type="RefSeq" id="XP_021847914.2">
    <property type="nucleotide sequence ID" value="XM_021992222.2"/>
</dbReference>
<dbReference type="Pfam" id="PF11744">
    <property type="entry name" value="ALMT"/>
    <property type="match status" value="1"/>
</dbReference>
<keyword evidence="4 9" id="KW-0812">Transmembrane</keyword>
<evidence type="ECO:0000256" key="8">
    <source>
        <dbReference type="ARBA" id="ARBA00023303"/>
    </source>
</evidence>
<sequence length="473" mass="52496">MVSLPPATAGNNVNNKTSLVARLLSWLKDTLKKLNRNVDRITTITKKLAMDDPRRVIHSMKVGLALTLVSLFYYLQPLYDSFGDSGTWAVVTVVVLSEFTVGATLGKGLNRVMATLTAAGLTVGTHHLAILCNKVGEAVVIGLFVFIIGATSTFLRFFPIIKAQYDNGLLIFILTYSFITISGYRGETNIIETAHMRLSTIVIGALICLLINIFIFPVWAGEELHNSVALNMEKLAHFLEGLGALCVKLTKVEDNSKDENKSSSQAYKSVLNSKHMEEMLANLARWEPRHGHFMYRHPWNQYIKLGGLTRQCAYKIDSLNAYFNHDGEISQSFEEEMREACTKISLESSKTLKELGSCLRAMTYPSSLVNAHILRSKEAMESLKTYIKSTSLNSDDQLLQMVPIVTIAFLLIDIVDYTEKIAASSNDLAALANFDMVKVIKSSVIVYPEVSFNEAIEQVSGVDCSRILIVDTD</sequence>
<evidence type="ECO:0000313" key="10">
    <source>
        <dbReference type="Proteomes" id="UP000813463"/>
    </source>
</evidence>
<dbReference type="Proteomes" id="UP000813463">
    <property type="component" value="Chromosome 5"/>
</dbReference>
<keyword evidence="7 9" id="KW-0472">Membrane</keyword>
<evidence type="ECO:0000256" key="9">
    <source>
        <dbReference type="SAM" id="Phobius"/>
    </source>
</evidence>
<evidence type="ECO:0000256" key="3">
    <source>
        <dbReference type="ARBA" id="ARBA00022448"/>
    </source>
</evidence>
<evidence type="ECO:0000256" key="2">
    <source>
        <dbReference type="ARBA" id="ARBA00007079"/>
    </source>
</evidence>
<dbReference type="GeneID" id="110787597"/>
<evidence type="ECO:0000256" key="5">
    <source>
        <dbReference type="ARBA" id="ARBA00022989"/>
    </source>
</evidence>
<dbReference type="GO" id="GO:0015743">
    <property type="term" value="P:malate transport"/>
    <property type="evidence" value="ECO:0007669"/>
    <property type="project" value="InterPro"/>
</dbReference>
<evidence type="ECO:0000313" key="11">
    <source>
        <dbReference type="RefSeq" id="XP_021847914.2"/>
    </source>
</evidence>
<gene>
    <name evidence="11" type="primary">LOC110787597</name>
</gene>
<evidence type="ECO:0000256" key="1">
    <source>
        <dbReference type="ARBA" id="ARBA00004141"/>
    </source>
</evidence>
<comment type="subcellular location">
    <subcellularLocation>
        <location evidence="1">Membrane</location>
        <topology evidence="1">Multi-pass membrane protein</topology>
    </subcellularLocation>
</comment>
<feature type="transmembrane region" description="Helical" evidence="9">
    <location>
        <begin position="138"/>
        <end position="161"/>
    </location>
</feature>
<dbReference type="PANTHER" id="PTHR31086">
    <property type="entry name" value="ALUMINUM-ACTIVATED MALATE TRANSPORTER 10"/>
    <property type="match status" value="1"/>
</dbReference>
<feature type="transmembrane region" description="Helical" evidence="9">
    <location>
        <begin position="56"/>
        <end position="75"/>
    </location>
</feature>
<keyword evidence="10" id="KW-1185">Reference proteome</keyword>
<evidence type="ECO:0000256" key="6">
    <source>
        <dbReference type="ARBA" id="ARBA00023065"/>
    </source>
</evidence>
<dbReference type="InterPro" id="IPR020966">
    <property type="entry name" value="ALMT"/>
</dbReference>
<keyword evidence="3" id="KW-0813">Transport</keyword>
<dbReference type="AlphaFoldDB" id="A0A9R0JUW0"/>
<accession>A0A9R0JUW0</accession>
<keyword evidence="8" id="KW-0407">Ion channel</keyword>
<reference evidence="11" key="2">
    <citation type="submission" date="2025-08" db="UniProtKB">
        <authorList>
            <consortium name="RefSeq"/>
        </authorList>
    </citation>
    <scope>IDENTIFICATION</scope>
    <source>
        <tissue evidence="11">Leaf</tissue>
    </source>
</reference>
<dbReference type="GO" id="GO:0034220">
    <property type="term" value="P:monoatomic ion transmembrane transport"/>
    <property type="evidence" value="ECO:0007669"/>
    <property type="project" value="UniProtKB-KW"/>
</dbReference>
<comment type="similarity">
    <text evidence="2">Belongs to the aromatic acid exporter (TC 2.A.85) family.</text>
</comment>
<evidence type="ECO:0000256" key="4">
    <source>
        <dbReference type="ARBA" id="ARBA00022692"/>
    </source>
</evidence>
<protein>
    <submittedName>
        <fullName evidence="11">Aluminum-activated malate transporter 2 isoform X1</fullName>
    </submittedName>
</protein>
<dbReference type="KEGG" id="soe:110787597"/>
<keyword evidence="6" id="KW-0406">Ion transport</keyword>
<name>A0A9R0JUW0_SPIOL</name>
<dbReference type="GO" id="GO:0009705">
    <property type="term" value="C:plant-type vacuole membrane"/>
    <property type="evidence" value="ECO:0000318"/>
    <property type="project" value="GO_Central"/>
</dbReference>
<proteinExistence type="inferred from homology"/>
<feature type="transmembrane region" description="Helical" evidence="9">
    <location>
        <begin position="87"/>
        <end position="106"/>
    </location>
</feature>
<organism evidence="10 11">
    <name type="scientific">Spinacia oleracea</name>
    <name type="common">Spinach</name>
    <dbReference type="NCBI Taxonomy" id="3562"/>
    <lineage>
        <taxon>Eukaryota</taxon>
        <taxon>Viridiplantae</taxon>
        <taxon>Streptophyta</taxon>
        <taxon>Embryophyta</taxon>
        <taxon>Tracheophyta</taxon>
        <taxon>Spermatophyta</taxon>
        <taxon>Magnoliopsida</taxon>
        <taxon>eudicotyledons</taxon>
        <taxon>Gunneridae</taxon>
        <taxon>Pentapetalae</taxon>
        <taxon>Caryophyllales</taxon>
        <taxon>Chenopodiaceae</taxon>
        <taxon>Chenopodioideae</taxon>
        <taxon>Anserineae</taxon>
        <taxon>Spinacia</taxon>
    </lineage>
</organism>
<evidence type="ECO:0000256" key="7">
    <source>
        <dbReference type="ARBA" id="ARBA00023136"/>
    </source>
</evidence>
<feature type="transmembrane region" description="Helical" evidence="9">
    <location>
        <begin position="167"/>
        <end position="186"/>
    </location>
</feature>
<reference evidence="10" key="1">
    <citation type="journal article" date="2021" name="Nat. Commun.">
        <title>Genomic analyses provide insights into spinach domestication and the genetic basis of agronomic traits.</title>
        <authorList>
            <person name="Cai X."/>
            <person name="Sun X."/>
            <person name="Xu C."/>
            <person name="Sun H."/>
            <person name="Wang X."/>
            <person name="Ge C."/>
            <person name="Zhang Z."/>
            <person name="Wang Q."/>
            <person name="Fei Z."/>
            <person name="Jiao C."/>
            <person name="Wang Q."/>
        </authorList>
    </citation>
    <scope>NUCLEOTIDE SEQUENCE [LARGE SCALE GENOMIC DNA]</scope>
    <source>
        <strain evidence="10">cv. Varoflay</strain>
    </source>
</reference>
<feature type="transmembrane region" description="Helical" evidence="9">
    <location>
        <begin position="198"/>
        <end position="220"/>
    </location>
</feature>